<keyword evidence="1 8" id="KW-0808">Transferase</keyword>
<dbReference type="Proteomes" id="UP000187735">
    <property type="component" value="Chromosome"/>
</dbReference>
<dbReference type="AlphaFoldDB" id="A0A1P8WP43"/>
<dbReference type="GO" id="GO:0004674">
    <property type="term" value="F:protein serine/threonine kinase activity"/>
    <property type="evidence" value="ECO:0007669"/>
    <property type="project" value="UniProtKB-EC"/>
</dbReference>
<dbReference type="Gene3D" id="2.60.200.20">
    <property type="match status" value="1"/>
</dbReference>
<dbReference type="Pfam" id="PF00498">
    <property type="entry name" value="FHA"/>
    <property type="match status" value="1"/>
</dbReference>
<evidence type="ECO:0000313" key="9">
    <source>
        <dbReference type="Proteomes" id="UP000187735"/>
    </source>
</evidence>
<gene>
    <name evidence="8" type="primary">stkP_4</name>
    <name evidence="8" type="ORF">Fuma_05494</name>
</gene>
<dbReference type="PROSITE" id="PS00107">
    <property type="entry name" value="PROTEIN_KINASE_ATP"/>
    <property type="match status" value="1"/>
</dbReference>
<dbReference type="EMBL" id="CP017641">
    <property type="protein sequence ID" value="APZ95832.1"/>
    <property type="molecule type" value="Genomic_DNA"/>
</dbReference>
<dbReference type="SUPFAM" id="SSF56112">
    <property type="entry name" value="Protein kinase-like (PK-like)"/>
    <property type="match status" value="1"/>
</dbReference>
<evidence type="ECO:0000256" key="1">
    <source>
        <dbReference type="ARBA" id="ARBA00022679"/>
    </source>
</evidence>
<dbReference type="PROSITE" id="PS50011">
    <property type="entry name" value="PROTEIN_KINASE_DOM"/>
    <property type="match status" value="1"/>
</dbReference>
<dbReference type="PROSITE" id="PS50006">
    <property type="entry name" value="FHA_DOMAIN"/>
    <property type="match status" value="1"/>
</dbReference>
<dbReference type="InterPro" id="IPR008271">
    <property type="entry name" value="Ser/Thr_kinase_AS"/>
</dbReference>
<dbReference type="InterPro" id="IPR008984">
    <property type="entry name" value="SMAD_FHA_dom_sf"/>
</dbReference>
<accession>A0A1P8WP43</accession>
<dbReference type="SUPFAM" id="SSF49879">
    <property type="entry name" value="SMAD/FHA domain"/>
    <property type="match status" value="1"/>
</dbReference>
<dbReference type="PROSITE" id="PS00108">
    <property type="entry name" value="PROTEIN_KINASE_ST"/>
    <property type="match status" value="1"/>
</dbReference>
<evidence type="ECO:0000256" key="5">
    <source>
        <dbReference type="PROSITE-ProRule" id="PRU10141"/>
    </source>
</evidence>
<name>A0A1P8WP43_9PLAN</name>
<dbReference type="CDD" id="cd14014">
    <property type="entry name" value="STKc_PknB_like"/>
    <property type="match status" value="1"/>
</dbReference>
<dbReference type="EC" id="2.7.11.1" evidence="8"/>
<dbReference type="GO" id="GO:0005524">
    <property type="term" value="F:ATP binding"/>
    <property type="evidence" value="ECO:0007669"/>
    <property type="project" value="UniProtKB-UniRule"/>
</dbReference>
<dbReference type="InterPro" id="IPR011009">
    <property type="entry name" value="Kinase-like_dom_sf"/>
</dbReference>
<dbReference type="Gene3D" id="1.10.510.10">
    <property type="entry name" value="Transferase(Phosphotransferase) domain 1"/>
    <property type="match status" value="1"/>
</dbReference>
<proteinExistence type="predicted"/>
<dbReference type="InterPro" id="IPR017441">
    <property type="entry name" value="Protein_kinase_ATP_BS"/>
</dbReference>
<dbReference type="PANTHER" id="PTHR43289">
    <property type="entry name" value="MITOGEN-ACTIVATED PROTEIN KINASE KINASE KINASE 20-RELATED"/>
    <property type="match status" value="1"/>
</dbReference>
<dbReference type="SMART" id="SM00220">
    <property type="entry name" value="S_TKc"/>
    <property type="match status" value="1"/>
</dbReference>
<reference evidence="8 9" key="1">
    <citation type="journal article" date="2016" name="Front. Microbiol.">
        <title>Fuerstia marisgermanicae gen. nov., sp. nov., an Unusual Member of the Phylum Planctomycetes from the German Wadden Sea.</title>
        <authorList>
            <person name="Kohn T."/>
            <person name="Heuer A."/>
            <person name="Jogler M."/>
            <person name="Vollmers J."/>
            <person name="Boedeker C."/>
            <person name="Bunk B."/>
            <person name="Rast P."/>
            <person name="Borchert D."/>
            <person name="Glockner I."/>
            <person name="Freese H.M."/>
            <person name="Klenk H.P."/>
            <person name="Overmann J."/>
            <person name="Kaster A.K."/>
            <person name="Rohde M."/>
            <person name="Wiegand S."/>
            <person name="Jogler C."/>
        </authorList>
    </citation>
    <scope>NUCLEOTIDE SEQUENCE [LARGE SCALE GENOMIC DNA]</scope>
    <source>
        <strain evidence="8 9">NH11</strain>
    </source>
</reference>
<dbReference type="CDD" id="cd00060">
    <property type="entry name" value="FHA"/>
    <property type="match status" value="1"/>
</dbReference>
<evidence type="ECO:0000259" key="6">
    <source>
        <dbReference type="PROSITE" id="PS50006"/>
    </source>
</evidence>
<evidence type="ECO:0000313" key="8">
    <source>
        <dbReference type="EMBL" id="APZ95832.1"/>
    </source>
</evidence>
<evidence type="ECO:0000256" key="4">
    <source>
        <dbReference type="ARBA" id="ARBA00022840"/>
    </source>
</evidence>
<feature type="binding site" evidence="5">
    <location>
        <position position="179"/>
    </location>
    <ligand>
        <name>ATP</name>
        <dbReference type="ChEBI" id="CHEBI:30616"/>
    </ligand>
</feature>
<dbReference type="Gene3D" id="3.30.200.20">
    <property type="entry name" value="Phosphorylase Kinase, domain 1"/>
    <property type="match status" value="1"/>
</dbReference>
<keyword evidence="4 5" id="KW-0067">ATP-binding</keyword>
<evidence type="ECO:0000256" key="3">
    <source>
        <dbReference type="ARBA" id="ARBA00022777"/>
    </source>
</evidence>
<feature type="domain" description="FHA" evidence="6">
    <location>
        <begin position="25"/>
        <end position="76"/>
    </location>
</feature>
<protein>
    <submittedName>
        <fullName evidence="8">Serine/threonine-protein kinase StkP</fullName>
        <ecNumber evidence="8">2.7.11.1</ecNumber>
    </submittedName>
</protein>
<dbReference type="InterPro" id="IPR000253">
    <property type="entry name" value="FHA_dom"/>
</dbReference>
<keyword evidence="9" id="KW-1185">Reference proteome</keyword>
<dbReference type="RefSeq" id="WP_077026938.1">
    <property type="nucleotide sequence ID" value="NZ_CP017641.1"/>
</dbReference>
<dbReference type="OrthoDB" id="6111975at2"/>
<dbReference type="SMART" id="SM00240">
    <property type="entry name" value="FHA"/>
    <property type="match status" value="1"/>
</dbReference>
<dbReference type="Pfam" id="PF00069">
    <property type="entry name" value="Pkinase"/>
    <property type="match status" value="1"/>
</dbReference>
<dbReference type="KEGG" id="fmr:Fuma_05494"/>
<evidence type="ECO:0000259" key="7">
    <source>
        <dbReference type="PROSITE" id="PS50011"/>
    </source>
</evidence>
<evidence type="ECO:0000256" key="2">
    <source>
        <dbReference type="ARBA" id="ARBA00022741"/>
    </source>
</evidence>
<dbReference type="STRING" id="1891926.Fuma_05494"/>
<feature type="domain" description="Protein kinase" evidence="7">
    <location>
        <begin position="150"/>
        <end position="415"/>
    </location>
</feature>
<sequence length="418" mass="46060">MKVELKVISGPHEGQAFQFDSHDTFLVGRGPQAHFRLPKKDSFFSRLHFMVEVNPPHCRLTDLESTNGTLVNNHRVEQADLKNGDILRGGKTQIRVRIQDDDIRATRRQVAPPPGSIDTSGEGPKVAEAIKSETPVPTPASVSPLEIGPYQVEREIGRGGMGVVYLARHSSGGDPIALKTIRPDIQASERDIKLFLRESQVLQSLTHPQIIRFIEVGQDQGQLYFAMEYVPFRNAAQLLAERGPLPIPLAVTIASQVLEALEHAHAQRYVHRDIKPENVLVNDDGSDVQTKLADFGLARIYQASRMSGITMQGDAGGSLAFAPPEHLTNYRNATPVGDLYSVGAMLYTLLTGTLIYDFPDSVAKAVLMVLQSDPVPITERRPDLPSRLVDTINKSLQREPASRFETAAEMRAALVGWT</sequence>
<keyword evidence="2 5" id="KW-0547">Nucleotide-binding</keyword>
<dbReference type="InterPro" id="IPR000719">
    <property type="entry name" value="Prot_kinase_dom"/>
</dbReference>
<keyword evidence="3 8" id="KW-0418">Kinase</keyword>
<organism evidence="8 9">
    <name type="scientific">Fuerstiella marisgermanici</name>
    <dbReference type="NCBI Taxonomy" id="1891926"/>
    <lineage>
        <taxon>Bacteria</taxon>
        <taxon>Pseudomonadati</taxon>
        <taxon>Planctomycetota</taxon>
        <taxon>Planctomycetia</taxon>
        <taxon>Planctomycetales</taxon>
        <taxon>Planctomycetaceae</taxon>
        <taxon>Fuerstiella</taxon>
    </lineage>
</organism>
<dbReference type="PANTHER" id="PTHR43289:SF6">
    <property type="entry name" value="SERINE_THREONINE-PROTEIN KINASE NEKL-3"/>
    <property type="match status" value="1"/>
</dbReference>